<feature type="signal peptide" evidence="2">
    <location>
        <begin position="1"/>
        <end position="25"/>
    </location>
</feature>
<dbReference type="OrthoDB" id="4789938at2759"/>
<reference evidence="3" key="1">
    <citation type="journal article" date="2020" name="Phytopathology">
        <title>Genome Sequence Resources of Colletotrichum truncatum, C. plurivorum, C. musicola, and C. sojae: Four Species Pathogenic to Soybean (Glycine max).</title>
        <authorList>
            <person name="Rogerio F."/>
            <person name="Boufleur T.R."/>
            <person name="Ciampi-Guillardi M."/>
            <person name="Sukno S.A."/>
            <person name="Thon M.R."/>
            <person name="Massola Junior N.S."/>
            <person name="Baroncelli R."/>
        </authorList>
    </citation>
    <scope>NUCLEOTIDE SEQUENCE</scope>
    <source>
        <strain evidence="3">LFN0074</strain>
    </source>
</reference>
<evidence type="ECO:0000313" key="3">
    <source>
        <dbReference type="EMBL" id="KAF6843078.1"/>
    </source>
</evidence>
<organism evidence="3 4">
    <name type="scientific">Colletotrichum musicola</name>
    <dbReference type="NCBI Taxonomy" id="2175873"/>
    <lineage>
        <taxon>Eukaryota</taxon>
        <taxon>Fungi</taxon>
        <taxon>Dikarya</taxon>
        <taxon>Ascomycota</taxon>
        <taxon>Pezizomycotina</taxon>
        <taxon>Sordariomycetes</taxon>
        <taxon>Hypocreomycetidae</taxon>
        <taxon>Glomerellales</taxon>
        <taxon>Glomerellaceae</taxon>
        <taxon>Colletotrichum</taxon>
        <taxon>Colletotrichum orchidearum species complex</taxon>
    </lineage>
</organism>
<dbReference type="Proteomes" id="UP000639643">
    <property type="component" value="Unassembled WGS sequence"/>
</dbReference>
<evidence type="ECO:0000256" key="2">
    <source>
        <dbReference type="SAM" id="SignalP"/>
    </source>
</evidence>
<dbReference type="AlphaFoldDB" id="A0A8H6NV68"/>
<dbReference type="EMBL" id="WIGM01000051">
    <property type="protein sequence ID" value="KAF6843078.1"/>
    <property type="molecule type" value="Genomic_DNA"/>
</dbReference>
<feature type="region of interest" description="Disordered" evidence="1">
    <location>
        <begin position="111"/>
        <end position="140"/>
    </location>
</feature>
<accession>A0A8H6NV68</accession>
<protein>
    <submittedName>
        <fullName evidence="3">Uncharacterized protein</fullName>
    </submittedName>
</protein>
<sequence length="247" mass="28168">MLPNIISISWAVCLLLLVETDRVRAMGGIANHVEAEQSGLSEQTLIANHKGPGPSKFALGPHLEPKAFHHDNPFNITEEKALKLGLKLIPVEDDHWDALITSSGFDNPTTGNINTLKLGRRDDGEDDDDEPGAPDPTDWCTPNKNTTQCTFGTWCHSMSNRKKPNRAWVFYNDCELTGELHPFSWTEWHDIYSGLPWVTVFSVSAMSRPTLRYAGREWDNWANGWELYYPYSPMNGIWYYRRYFDCS</sequence>
<keyword evidence="2" id="KW-0732">Signal</keyword>
<comment type="caution">
    <text evidence="3">The sequence shown here is derived from an EMBL/GenBank/DDBJ whole genome shotgun (WGS) entry which is preliminary data.</text>
</comment>
<feature type="chain" id="PRO_5034690061" evidence="2">
    <location>
        <begin position="26"/>
        <end position="247"/>
    </location>
</feature>
<evidence type="ECO:0000313" key="4">
    <source>
        <dbReference type="Proteomes" id="UP000639643"/>
    </source>
</evidence>
<gene>
    <name evidence="3" type="ORF">CMUS01_02425</name>
</gene>
<evidence type="ECO:0000256" key="1">
    <source>
        <dbReference type="SAM" id="MobiDB-lite"/>
    </source>
</evidence>
<keyword evidence="4" id="KW-1185">Reference proteome</keyword>
<name>A0A8H6NV68_9PEZI</name>
<proteinExistence type="predicted"/>